<dbReference type="GO" id="GO:0035438">
    <property type="term" value="F:cyclic-di-GMP binding"/>
    <property type="evidence" value="ECO:0007669"/>
    <property type="project" value="InterPro"/>
</dbReference>
<feature type="domain" description="PilZ" evidence="1">
    <location>
        <begin position="31"/>
        <end position="128"/>
    </location>
</feature>
<name>A0A832A0N9_9BACT</name>
<dbReference type="AlphaFoldDB" id="A0A832A0N9"/>
<gene>
    <name evidence="2" type="ORF">ENS06_03435</name>
</gene>
<protein>
    <submittedName>
        <fullName evidence="2">PilZ domain-containing protein</fullName>
    </submittedName>
</protein>
<organism evidence="2">
    <name type="scientific">Desulfacinum infernum</name>
    <dbReference type="NCBI Taxonomy" id="35837"/>
    <lineage>
        <taxon>Bacteria</taxon>
        <taxon>Pseudomonadati</taxon>
        <taxon>Thermodesulfobacteriota</taxon>
        <taxon>Syntrophobacteria</taxon>
        <taxon>Syntrophobacterales</taxon>
        <taxon>Syntrophobacteraceae</taxon>
        <taxon>Desulfacinum</taxon>
    </lineage>
</organism>
<reference evidence="2" key="1">
    <citation type="journal article" date="2020" name="mSystems">
        <title>Genome- and Community-Level Interaction Insights into Carbon Utilization and Element Cycling Functions of Hydrothermarchaeota in Hydrothermal Sediment.</title>
        <authorList>
            <person name="Zhou Z."/>
            <person name="Liu Y."/>
            <person name="Xu W."/>
            <person name="Pan J."/>
            <person name="Luo Z.H."/>
            <person name="Li M."/>
        </authorList>
    </citation>
    <scope>NUCLEOTIDE SEQUENCE [LARGE SCALE GENOMIC DNA]</scope>
    <source>
        <strain evidence="2">SpSt-456</strain>
    </source>
</reference>
<dbReference type="Gene3D" id="2.40.10.220">
    <property type="entry name" value="predicted glycosyltransferase like domains"/>
    <property type="match status" value="1"/>
</dbReference>
<proteinExistence type="predicted"/>
<comment type="caution">
    <text evidence="2">The sequence shown here is derived from an EMBL/GenBank/DDBJ whole genome shotgun (WGS) entry which is preliminary data.</text>
</comment>
<sequence>MTKQESLLESLKDLEETLELTSALGSETVVRKTFRVPVNEQTPVELTIAGVSYRVANISEGGLGFLADSGDLAEIGRRMVSVHLRCDGRDIRGEATVRHVTPLEDGGFLYGLSLDLEEDDRAFMVDFVHKARERFFAQG</sequence>
<evidence type="ECO:0000313" key="2">
    <source>
        <dbReference type="EMBL" id="HFK96363.1"/>
    </source>
</evidence>
<dbReference type="EMBL" id="DSTK01000012">
    <property type="protein sequence ID" value="HFK96363.1"/>
    <property type="molecule type" value="Genomic_DNA"/>
</dbReference>
<evidence type="ECO:0000259" key="1">
    <source>
        <dbReference type="Pfam" id="PF07238"/>
    </source>
</evidence>
<dbReference type="InterPro" id="IPR009875">
    <property type="entry name" value="PilZ_domain"/>
</dbReference>
<accession>A0A832A0N9</accession>
<dbReference type="Pfam" id="PF07238">
    <property type="entry name" value="PilZ"/>
    <property type="match status" value="1"/>
</dbReference>